<evidence type="ECO:0000313" key="1">
    <source>
        <dbReference type="Proteomes" id="UP000887576"/>
    </source>
</evidence>
<reference evidence="2" key="1">
    <citation type="submission" date="2022-11" db="UniProtKB">
        <authorList>
            <consortium name="WormBaseParasite"/>
        </authorList>
    </citation>
    <scope>IDENTIFICATION</scope>
</reference>
<dbReference type="Proteomes" id="UP000887576">
    <property type="component" value="Unplaced"/>
</dbReference>
<organism evidence="1 2">
    <name type="scientific">Panagrolaimus sp. JU765</name>
    <dbReference type="NCBI Taxonomy" id="591449"/>
    <lineage>
        <taxon>Eukaryota</taxon>
        <taxon>Metazoa</taxon>
        <taxon>Ecdysozoa</taxon>
        <taxon>Nematoda</taxon>
        <taxon>Chromadorea</taxon>
        <taxon>Rhabditida</taxon>
        <taxon>Tylenchina</taxon>
        <taxon>Panagrolaimomorpha</taxon>
        <taxon>Panagrolaimoidea</taxon>
        <taxon>Panagrolaimidae</taxon>
        <taxon>Panagrolaimus</taxon>
    </lineage>
</organism>
<evidence type="ECO:0000313" key="2">
    <source>
        <dbReference type="WBParaSite" id="JU765_v2.g20475.t1"/>
    </source>
</evidence>
<sequence length="433" mass="46877">MNDGRESESTPGSEMDSRSNSVAVSTKNAPRVEILPKKVNSLDLEEVSLGSQKPKMSVSNPAQSGSGITKTGLICVATLCVINLMNYMDRYTIAGVLNDVKKYYGISDAEAGFLQTWGVRVTPIGGIACVLALIFIIREPERGAAEQQLGAKDSTMEGKSSYLDDIKYLLSIKTFLLSNVGYTLVVFATGTLAWWVPSSIEYSAWAKDGYQTVKEAEDHKDGNSSLIFGALTCAGGIFGVTIGILASQMWKEGRFCCQKFKTDRADPLVCAVGSFAAIPFMLIGLHMIDSQPIPAWIGIFFAVTFLSLNWAVVVDLLLYIVVPRRRNFASAWQISLSHLFGDASGPYIIGLVSDSIRGNDDSPKGHFNALMTSFYIPSGLLIISGFAFILCAITIIHDKEVFEQAMGYRKKSAKVGDVSFVNGLGSGLETSKL</sequence>
<protein>
    <submittedName>
        <fullName evidence="2">Uncharacterized protein</fullName>
    </submittedName>
</protein>
<accession>A0AC34QYE6</accession>
<dbReference type="WBParaSite" id="JU765_v2.g20475.t1">
    <property type="protein sequence ID" value="JU765_v2.g20475.t1"/>
    <property type="gene ID" value="JU765_v2.g20475"/>
</dbReference>
<name>A0AC34QYE6_9BILA</name>
<proteinExistence type="predicted"/>